<evidence type="ECO:0000256" key="2">
    <source>
        <dbReference type="ARBA" id="ARBA00022679"/>
    </source>
</evidence>
<evidence type="ECO:0000313" key="4">
    <source>
        <dbReference type="EMBL" id="AOW99644.1"/>
    </source>
</evidence>
<dbReference type="PANTHER" id="PTHR43363">
    <property type="entry name" value="HYPOXANTHINE PHOSPHORIBOSYLTRANSFERASE"/>
    <property type="match status" value="1"/>
</dbReference>
<dbReference type="EMBL" id="CP017599">
    <property type="protein sequence ID" value="AOW99644.1"/>
    <property type="molecule type" value="Genomic_DNA"/>
</dbReference>
<dbReference type="InterPro" id="IPR029057">
    <property type="entry name" value="PRTase-like"/>
</dbReference>
<dbReference type="OrthoDB" id="307631at2"/>
<dbReference type="Proteomes" id="UP000177870">
    <property type="component" value="Chromosome"/>
</dbReference>
<sequence>MSEIYVSWSEYYEKIERLAVKVYEADWDFNQIVCIAKGGLRVGDILCRIYNQPLGILSAASYTGADNRIRGPITFSSHLAMTTAKLGTRILLVDDLVDSGISLREGVKWLYSHYGTEIEEIRTAVIWYKACSGIAPDYYVDYFADNPWIHQPFEPYDSMSPADLAQTYLVTEV</sequence>
<dbReference type="SUPFAM" id="SSF53271">
    <property type="entry name" value="PRTase-like"/>
    <property type="match status" value="1"/>
</dbReference>
<feature type="domain" description="Phosphoribosyltransferase" evidence="3">
    <location>
        <begin position="7"/>
        <end position="156"/>
    </location>
</feature>
<keyword evidence="2 4" id="KW-0808">Transferase</keyword>
<reference evidence="5" key="1">
    <citation type="submission" date="2016-10" db="EMBL/GenBank/DDBJ databases">
        <title>Comparative genomics uncovers the prolific and rare metabolic potential of the cyanobacterial genus Moorea.</title>
        <authorList>
            <person name="Leao T."/>
            <person name="Castelao G."/>
            <person name="Korobeynikov A."/>
            <person name="Monroe E.A."/>
            <person name="Podell S."/>
            <person name="Glukhov E."/>
            <person name="Allen E."/>
            <person name="Gerwick W.H."/>
            <person name="Gerwick L."/>
        </authorList>
    </citation>
    <scope>NUCLEOTIDE SEQUENCE [LARGE SCALE GENOMIC DNA]</scope>
    <source>
        <strain evidence="5">PAL-8-15-08-1</strain>
    </source>
</reference>
<dbReference type="InterPro" id="IPR000836">
    <property type="entry name" value="PRTase_dom"/>
</dbReference>
<evidence type="ECO:0000313" key="5">
    <source>
        <dbReference type="Proteomes" id="UP000177870"/>
    </source>
</evidence>
<dbReference type="PANTHER" id="PTHR43363:SF1">
    <property type="entry name" value="HYPOXANTHINE-GUANINE PHOSPHORIBOSYLTRANSFERASE"/>
    <property type="match status" value="1"/>
</dbReference>
<name>A0A1D8TPV6_9CYAN</name>
<dbReference type="Pfam" id="PF00156">
    <property type="entry name" value="Pribosyltran"/>
    <property type="match status" value="1"/>
</dbReference>
<proteinExistence type="predicted"/>
<dbReference type="CDD" id="cd06223">
    <property type="entry name" value="PRTases_typeI"/>
    <property type="match status" value="1"/>
</dbReference>
<gene>
    <name evidence="4" type="ORF">BJP34_09405</name>
</gene>
<dbReference type="AlphaFoldDB" id="A0A1D8TPV6"/>
<evidence type="ECO:0000256" key="1">
    <source>
        <dbReference type="ARBA" id="ARBA00022676"/>
    </source>
</evidence>
<dbReference type="Gene3D" id="3.40.50.2020">
    <property type="match status" value="1"/>
</dbReference>
<dbReference type="KEGG" id="mpro:BJP34_09405"/>
<evidence type="ECO:0000259" key="3">
    <source>
        <dbReference type="Pfam" id="PF00156"/>
    </source>
</evidence>
<organism evidence="4 5">
    <name type="scientific">Moorena producens PAL-8-15-08-1</name>
    <dbReference type="NCBI Taxonomy" id="1458985"/>
    <lineage>
        <taxon>Bacteria</taxon>
        <taxon>Bacillati</taxon>
        <taxon>Cyanobacteriota</taxon>
        <taxon>Cyanophyceae</taxon>
        <taxon>Coleofasciculales</taxon>
        <taxon>Coleofasciculaceae</taxon>
        <taxon>Moorena</taxon>
    </lineage>
</organism>
<accession>A0A1D8TPV6</accession>
<protein>
    <submittedName>
        <fullName evidence="4">Phosphoribosyltransferase</fullName>
    </submittedName>
</protein>
<dbReference type="GO" id="GO:0016757">
    <property type="term" value="F:glycosyltransferase activity"/>
    <property type="evidence" value="ECO:0007669"/>
    <property type="project" value="UniProtKB-KW"/>
</dbReference>
<dbReference type="RefSeq" id="WP_070392124.1">
    <property type="nucleotide sequence ID" value="NZ_CP017599.1"/>
</dbReference>
<keyword evidence="1 4" id="KW-0328">Glycosyltransferase</keyword>
<dbReference type="STRING" id="1458985.BJP34_09405"/>